<dbReference type="EMBL" id="CAJOBI010004952">
    <property type="protein sequence ID" value="CAF4017668.1"/>
    <property type="molecule type" value="Genomic_DNA"/>
</dbReference>
<dbReference type="Gene3D" id="2.120.10.30">
    <property type="entry name" value="TolB, C-terminal domain"/>
    <property type="match status" value="4"/>
</dbReference>
<protein>
    <recommendedName>
        <fullName evidence="5">NHL repeat containing protein</fullName>
    </recommendedName>
</protein>
<organism evidence="3 4">
    <name type="scientific">Rotaria magnacalcarata</name>
    <dbReference type="NCBI Taxonomy" id="392030"/>
    <lineage>
        <taxon>Eukaryota</taxon>
        <taxon>Metazoa</taxon>
        <taxon>Spiralia</taxon>
        <taxon>Gnathifera</taxon>
        <taxon>Rotifera</taxon>
        <taxon>Eurotatoria</taxon>
        <taxon>Bdelloidea</taxon>
        <taxon>Philodinida</taxon>
        <taxon>Philodinidae</taxon>
        <taxon>Rotaria</taxon>
    </lineage>
</organism>
<keyword evidence="1" id="KW-0677">Repeat</keyword>
<evidence type="ECO:0000313" key="4">
    <source>
        <dbReference type="Proteomes" id="UP000676336"/>
    </source>
</evidence>
<proteinExistence type="predicted"/>
<name>A0A8S2NVN3_9BILA</name>
<dbReference type="PANTHER" id="PTHR24104:SF25">
    <property type="entry name" value="PROTEIN LIN-41"/>
    <property type="match status" value="1"/>
</dbReference>
<sequence length="1152" mass="123852">MLFIAAPNATATTLQTTQATIPVCATAIWNQTFSIIAGSSGNIGASQSLLQYPHNVYIDIYGNLYVSDCNNHRIQRYPRGSMFANTVAGITGSAGSSYSQLYYPTSIYVDSNSTMYISDWTNCRILRWALGDPLGSIVAGGNGCGGALTQIYNSYGLFVDNQHNIYISDYQNHRVVKWFASNTTSGILLAGGYGAGSTADKLNHPWGIYVDSNQGIYIVDHSNHRVQFWAYGSLLGVTVAGITGNSGPWSYQFTNPTAITFDPYGYMYVLDTGNSRVQKWFPGAAYGQTVAAAVSMTTAYGLQIDHSGNIIVCDTYNQRVISFGITCHSGNSRVVKWLATNTTAGILVAGGNGAGSTPDKLNNPWGLYVDSNQAVYIVDRNNHRVQLWNNGVISGVTVAGTTGISGPWSFQLNSPTSVMLDPAGFMYILDSGNGRILKWSPGALYGITILTGSFSTPLGMQLDRFNNLVVADTNNYRIVSFGLLCSSATTTTAPPPTSTTFQICATAVWNQVFSTLAGSSGNRGSSTTLLYNPSDMTFDSYQNLYVVDTANHRIQKFNSGSSVGTTAIGTGSAGSSYSELNSPSAIYIDANRTMFILDTSNYRVLKWKLEEPLGIIVAGSQTAGSGLNQITTSYAMFVDNQYNVYVSEYGNHRVTMWLATNTTAGILVAGGNGAGSASNKLNYPWGVYVDVNGTIYVVDRNNHRVQRWNSGAMTGTTVGGSTADPGPYSYQFSSPTAIAFDIFGYMYILDSGNSRVQRWLPGATYGITIAATSMSTPYGMKIGPLGNIVIADTFNYRILSFALTCPSVTTTTPLPPFQATVPVCATAIWNQTFSTLVGSMGTAGSSPTLLYNPSSIAFDGYRNMYITDISNHRIQLYAPGSNIGTTIAGVTSSPGSSRSQLNSPYGLQVTSNGTMFILDTSNYRVLQWQTGEPMGYVMAGGNGNGAALTQIGVSYALFVDVQYNIYISESSNNRITKWSPSNSTVGALVAGGNGAGNTADKLSNPWGIYVTNQSTYIADRSNHRIQKWDFGASLATTVAGSTSDPGAWSYQFNNPVAITFDPSGYMYILDSANNRIVQWYPNAPYGITVVSATMSTPLSMNFDPLGNIIISDTSYYRVISFNIMCPSATTTTTPLPSEFLSYFSRMNQKYIF</sequence>
<dbReference type="PANTHER" id="PTHR24104">
    <property type="entry name" value="E3 UBIQUITIN-PROTEIN LIGASE NHLRC1-RELATED"/>
    <property type="match status" value="1"/>
</dbReference>
<feature type="repeat" description="NHL" evidence="2">
    <location>
        <begin position="681"/>
        <end position="711"/>
    </location>
</feature>
<dbReference type="Pfam" id="PF01436">
    <property type="entry name" value="NHL"/>
    <property type="match status" value="5"/>
</dbReference>
<dbReference type="InterPro" id="IPR001258">
    <property type="entry name" value="NHL_repeat"/>
</dbReference>
<feature type="repeat" description="NHL" evidence="2">
    <location>
        <begin position="196"/>
        <end position="232"/>
    </location>
</feature>
<dbReference type="Proteomes" id="UP000676336">
    <property type="component" value="Unassembled WGS sequence"/>
</dbReference>
<dbReference type="GO" id="GO:0008270">
    <property type="term" value="F:zinc ion binding"/>
    <property type="evidence" value="ECO:0007669"/>
    <property type="project" value="UniProtKB-KW"/>
</dbReference>
<evidence type="ECO:0000313" key="3">
    <source>
        <dbReference type="EMBL" id="CAF4017668.1"/>
    </source>
</evidence>
<dbReference type="SUPFAM" id="SSF63829">
    <property type="entry name" value="Calcium-dependent phosphotriesterase"/>
    <property type="match status" value="1"/>
</dbReference>
<dbReference type="Gene3D" id="2.40.10.500">
    <property type="match status" value="3"/>
</dbReference>
<evidence type="ECO:0000256" key="2">
    <source>
        <dbReference type="PROSITE-ProRule" id="PRU00504"/>
    </source>
</evidence>
<evidence type="ECO:0008006" key="5">
    <source>
        <dbReference type="Google" id="ProtNLM"/>
    </source>
</evidence>
<dbReference type="CDD" id="cd05819">
    <property type="entry name" value="NHL"/>
    <property type="match status" value="5"/>
</dbReference>
<dbReference type="SUPFAM" id="SSF101898">
    <property type="entry name" value="NHL repeat"/>
    <property type="match status" value="3"/>
</dbReference>
<dbReference type="InterPro" id="IPR011042">
    <property type="entry name" value="6-blade_b-propeller_TolB-like"/>
</dbReference>
<accession>A0A8S2NVN3</accession>
<dbReference type="AlphaFoldDB" id="A0A8S2NVN3"/>
<feature type="repeat" description="NHL" evidence="2">
    <location>
        <begin position="37"/>
        <end position="80"/>
    </location>
</feature>
<gene>
    <name evidence="3" type="ORF">SMN809_LOCUS12834</name>
</gene>
<reference evidence="3" key="1">
    <citation type="submission" date="2021-02" db="EMBL/GenBank/DDBJ databases">
        <authorList>
            <person name="Nowell W R."/>
        </authorList>
    </citation>
    <scope>NUCLEOTIDE SEQUENCE</scope>
</reference>
<evidence type="ECO:0000256" key="1">
    <source>
        <dbReference type="ARBA" id="ARBA00022737"/>
    </source>
</evidence>
<comment type="caution">
    <text evidence="3">The sequence shown here is derived from an EMBL/GenBank/DDBJ whole genome shotgun (WGS) entry which is preliminary data.</text>
</comment>
<dbReference type="PROSITE" id="PS51125">
    <property type="entry name" value="NHL"/>
    <property type="match status" value="5"/>
</dbReference>
<feature type="repeat" description="NHL" evidence="2">
    <location>
        <begin position="517"/>
        <end position="560"/>
    </location>
</feature>
<dbReference type="InterPro" id="IPR050952">
    <property type="entry name" value="TRIM-NHL_E3_ligases"/>
</dbReference>
<feature type="repeat" description="NHL" evidence="2">
    <location>
        <begin position="355"/>
        <end position="391"/>
    </location>
</feature>